<proteinExistence type="predicted"/>
<keyword evidence="3" id="KW-1185">Reference proteome</keyword>
<dbReference type="Gene3D" id="2.40.128.110">
    <property type="entry name" value="Lipid/polyisoprenoid-binding, YceI-like"/>
    <property type="match status" value="1"/>
</dbReference>
<dbReference type="SUPFAM" id="SSF101874">
    <property type="entry name" value="YceI-like"/>
    <property type="match status" value="1"/>
</dbReference>
<dbReference type="InterPro" id="IPR007372">
    <property type="entry name" value="Lipid/polyisoprenoid-bd_YceI"/>
</dbReference>
<dbReference type="InterPro" id="IPR036761">
    <property type="entry name" value="TTHA0802/YceI-like_sf"/>
</dbReference>
<sequence length="175" mass="19287">MKNTIWNIDPAHSEIQFKVKHLVISTVTGSFTQFTGAAEATEDFDDAKISFEADINSLSTNNEQRDGHLKGSDFFDAEKFPKIKFSSVNFSKNGNDDFELEGDLTIKGATRRLKLSVTHNGIAKDPWDNVKAGFELSGKISRKDFGLTWNTLTETGGAVVGDEVKLIASVQLVKQ</sequence>
<dbReference type="SMART" id="SM00867">
    <property type="entry name" value="YceI"/>
    <property type="match status" value="1"/>
</dbReference>
<dbReference type="EMBL" id="FUZU01000002">
    <property type="protein sequence ID" value="SKC72381.1"/>
    <property type="molecule type" value="Genomic_DNA"/>
</dbReference>
<reference evidence="2 3" key="1">
    <citation type="submission" date="2017-02" db="EMBL/GenBank/DDBJ databases">
        <authorList>
            <person name="Peterson S.W."/>
        </authorList>
    </citation>
    <scope>NUCLEOTIDE SEQUENCE [LARGE SCALE GENOMIC DNA]</scope>
    <source>
        <strain evidence="2 3">DSM 25262</strain>
    </source>
</reference>
<dbReference type="RefSeq" id="WP_079687341.1">
    <property type="nucleotide sequence ID" value="NZ_FUZU01000002.1"/>
</dbReference>
<dbReference type="STRING" id="688867.SAMN05660236_2764"/>
<dbReference type="OrthoDB" id="9811006at2"/>
<organism evidence="2 3">
    <name type="scientific">Ohtaekwangia koreensis</name>
    <dbReference type="NCBI Taxonomy" id="688867"/>
    <lineage>
        <taxon>Bacteria</taxon>
        <taxon>Pseudomonadati</taxon>
        <taxon>Bacteroidota</taxon>
        <taxon>Cytophagia</taxon>
        <taxon>Cytophagales</taxon>
        <taxon>Fulvivirgaceae</taxon>
        <taxon>Ohtaekwangia</taxon>
    </lineage>
</organism>
<dbReference type="Pfam" id="PF04264">
    <property type="entry name" value="YceI"/>
    <property type="match status" value="1"/>
</dbReference>
<dbReference type="PANTHER" id="PTHR34406">
    <property type="entry name" value="PROTEIN YCEI"/>
    <property type="match status" value="1"/>
</dbReference>
<dbReference type="Proteomes" id="UP000190961">
    <property type="component" value="Unassembled WGS sequence"/>
</dbReference>
<protein>
    <submittedName>
        <fullName evidence="2">Polyisoprenoid-binding protein YceI</fullName>
    </submittedName>
</protein>
<evidence type="ECO:0000313" key="3">
    <source>
        <dbReference type="Proteomes" id="UP000190961"/>
    </source>
</evidence>
<gene>
    <name evidence="2" type="ORF">SAMN05660236_2764</name>
</gene>
<evidence type="ECO:0000259" key="1">
    <source>
        <dbReference type="SMART" id="SM00867"/>
    </source>
</evidence>
<evidence type="ECO:0000313" key="2">
    <source>
        <dbReference type="EMBL" id="SKC72381.1"/>
    </source>
</evidence>
<dbReference type="AlphaFoldDB" id="A0A1T5L8S6"/>
<feature type="domain" description="Lipid/polyisoprenoid-binding YceI-like" evidence="1">
    <location>
        <begin position="5"/>
        <end position="173"/>
    </location>
</feature>
<dbReference type="PANTHER" id="PTHR34406:SF1">
    <property type="entry name" value="PROTEIN YCEI"/>
    <property type="match status" value="1"/>
</dbReference>
<accession>A0A1T5L8S6</accession>
<name>A0A1T5L8S6_9BACT</name>